<accession>A0ACC1HQA2</accession>
<evidence type="ECO:0000313" key="2">
    <source>
        <dbReference type="Proteomes" id="UP001145114"/>
    </source>
</evidence>
<gene>
    <name evidence="1" type="ORF">EV182_004582</name>
</gene>
<organism evidence="1 2">
    <name type="scientific">Spiromyces aspiralis</name>
    <dbReference type="NCBI Taxonomy" id="68401"/>
    <lineage>
        <taxon>Eukaryota</taxon>
        <taxon>Fungi</taxon>
        <taxon>Fungi incertae sedis</taxon>
        <taxon>Zoopagomycota</taxon>
        <taxon>Kickxellomycotina</taxon>
        <taxon>Kickxellomycetes</taxon>
        <taxon>Kickxellales</taxon>
        <taxon>Kickxellaceae</taxon>
        <taxon>Spiromyces</taxon>
    </lineage>
</organism>
<protein>
    <submittedName>
        <fullName evidence="1">Uncharacterized protein</fullName>
    </submittedName>
</protein>
<evidence type="ECO:0000313" key="1">
    <source>
        <dbReference type="EMBL" id="KAJ1678195.1"/>
    </source>
</evidence>
<dbReference type="EMBL" id="JAMZIH010001440">
    <property type="protein sequence ID" value="KAJ1678195.1"/>
    <property type="molecule type" value="Genomic_DNA"/>
</dbReference>
<proteinExistence type="predicted"/>
<dbReference type="Proteomes" id="UP001145114">
    <property type="component" value="Unassembled WGS sequence"/>
</dbReference>
<reference evidence="1" key="1">
    <citation type="submission" date="2022-06" db="EMBL/GenBank/DDBJ databases">
        <title>Phylogenomic reconstructions and comparative analyses of Kickxellomycotina fungi.</title>
        <authorList>
            <person name="Reynolds N.K."/>
            <person name="Stajich J.E."/>
            <person name="Barry K."/>
            <person name="Grigoriev I.V."/>
            <person name="Crous P."/>
            <person name="Smith M.E."/>
        </authorList>
    </citation>
    <scope>NUCLEOTIDE SEQUENCE</scope>
    <source>
        <strain evidence="1">RSA 2271</strain>
    </source>
</reference>
<name>A0ACC1HQA2_9FUNG</name>
<sequence length="617" mass="69387">MPTSAATTYLWGRMYIDLGEYDLAANYFGRAAAAFYQTDPVMMAAQADLQYVLPPSVLEKGTAATYYLHIAELFGQVRRFDAVNRHCHLALIAATHEERAYGEHDSDLPKDLVEFKQTTWFKIFHSALDSRVYEEAYMAMMANPDERMRRDCLRHLVGVLCEEQGGKVTLLCRLGFPGLQDEVESNLLFKARNSDLFAHPNYYKILNSFHIFRGDYRAAASAMYQYAKRLGAALPYMQGDILEVTSKQAQAYLSCINSLQLVDSSSAWIVVSRQGPAVDGSGGKKRKKRRVEIERFNPKFGPASSGDRMQEQDLDIIELVDIRREYALALARLQLANKYPEFRTQNIQLDAEDAVILFVKAGMYDQAMSVSKTFGLDLDVVFQNLTRKCLSLAAQASEGRGELGLSGEEDDDAFWENEDVLEATGSPSEKAWCLLHSYLKRAEDPQAGGQLRYHYLVAETILKSETDFPLPPWLSAVLLKDRPQDLVRVCLRYGAITDATQFLIQHINSQVSQLSSPGYLAKTTCEFWLPYSLIDHTIRVLDSVIENVNAPEKGSPREFSERDDGPAGWRTLSVLREQLQSSLDTYMLYAKRESKDINHEINSSVPAAISAAMAMGV</sequence>
<comment type="caution">
    <text evidence="1">The sequence shown here is derived from an EMBL/GenBank/DDBJ whole genome shotgun (WGS) entry which is preliminary data.</text>
</comment>
<keyword evidence="2" id="KW-1185">Reference proteome</keyword>